<dbReference type="PANTHER" id="PTHR21599:SF0">
    <property type="entry name" value="GLYCERATE KINASE"/>
    <property type="match status" value="1"/>
</dbReference>
<accession>A0A6L5YFK0</accession>
<evidence type="ECO:0000256" key="2">
    <source>
        <dbReference type="ARBA" id="ARBA00022679"/>
    </source>
</evidence>
<dbReference type="AlphaFoldDB" id="A0A6L5YFK0"/>
<evidence type="ECO:0000256" key="3">
    <source>
        <dbReference type="ARBA" id="ARBA00022777"/>
    </source>
</evidence>
<feature type="compositionally biased region" description="Polar residues" evidence="5">
    <location>
        <begin position="400"/>
        <end position="412"/>
    </location>
</feature>
<keyword evidence="2 4" id="KW-0808">Transferase</keyword>
<evidence type="ECO:0000313" key="7">
    <source>
        <dbReference type="Proteomes" id="UP000473699"/>
    </source>
</evidence>
<dbReference type="Proteomes" id="UP000473699">
    <property type="component" value="Unassembled WGS sequence"/>
</dbReference>
<dbReference type="Gene3D" id="3.90.1510.10">
    <property type="entry name" value="Glycerate kinase, domain 2"/>
    <property type="match status" value="1"/>
</dbReference>
<keyword evidence="3 4" id="KW-0418">Kinase</keyword>
<comment type="similarity">
    <text evidence="1 4">Belongs to the glycerate kinase type-1 family.</text>
</comment>
<reference evidence="6 7" key="1">
    <citation type="submission" date="2019-08" db="EMBL/GenBank/DDBJ databases">
        <title>In-depth cultivation of the pig gut microbiome towards novel bacterial diversity and tailored functional studies.</title>
        <authorList>
            <person name="Wylensek D."/>
            <person name="Hitch T.C.A."/>
            <person name="Clavel T."/>
        </authorList>
    </citation>
    <scope>NUCLEOTIDE SEQUENCE [LARGE SCALE GENOMIC DNA]</scope>
    <source>
        <strain evidence="6 7">SM-530-WT-4B</strain>
    </source>
</reference>
<dbReference type="NCBIfam" id="TIGR00045">
    <property type="entry name" value="glycerate kinase"/>
    <property type="match status" value="1"/>
</dbReference>
<organism evidence="6 7">
    <name type="scientific">Pyramidobacter porci</name>
    <dbReference type="NCBI Taxonomy" id="2605789"/>
    <lineage>
        <taxon>Bacteria</taxon>
        <taxon>Thermotogati</taxon>
        <taxon>Synergistota</taxon>
        <taxon>Synergistia</taxon>
        <taxon>Synergistales</taxon>
        <taxon>Dethiosulfovibrionaceae</taxon>
        <taxon>Pyramidobacter</taxon>
    </lineage>
</organism>
<dbReference type="InterPro" id="IPR036129">
    <property type="entry name" value="Glycerate_kinase_sf"/>
</dbReference>
<keyword evidence="7" id="KW-1185">Reference proteome</keyword>
<dbReference type="GO" id="GO:0008887">
    <property type="term" value="F:glycerate kinase activity"/>
    <property type="evidence" value="ECO:0007669"/>
    <property type="project" value="UniProtKB-UniRule"/>
</dbReference>
<dbReference type="SUPFAM" id="SSF110738">
    <property type="entry name" value="Glycerate kinase I"/>
    <property type="match status" value="1"/>
</dbReference>
<dbReference type="EMBL" id="VUNH01000012">
    <property type="protein sequence ID" value="MST56457.1"/>
    <property type="molecule type" value="Genomic_DNA"/>
</dbReference>
<evidence type="ECO:0000256" key="4">
    <source>
        <dbReference type="PIRNR" id="PIRNR006078"/>
    </source>
</evidence>
<dbReference type="PANTHER" id="PTHR21599">
    <property type="entry name" value="GLYCERATE KINASE"/>
    <property type="match status" value="1"/>
</dbReference>
<name>A0A6L5YFK0_9BACT</name>
<sequence>MRVLIAMDSFKGNISGLEASEAVARGVRRGCPWAELKILPIADGGEGTVEAFVRTMHGRTVHGLFTGPLGRPVEAAWGLLPDRGAVVEIAAASGLPLIPFGRRNPLHTTSLGTGEQIRAALDAGSRFVVLGLGGSATNDGGMGILAALGARFLDAAGGELPPCGESLEKVERIDLSRLDPRLAETELMLACDVRNPLCGASGAAAVYGPQKGATAEIVQRLDAGLRRFAAAVERTTGRDVLDLPGGGAAGGAGAGLTGLLGARLARGVDLLAQVVRLDSEIKRADVIFTGEGRIDHQTAQGKVISGLAARARAAGVPLVALVGCVRGHVGPLMSMGLTAVFPITSGPCTTSQSFQRSREDLERTASQVIRVIRGTLRRQSSRRPAGQAKRAQENGDGISRESSLPQTRFTAP</sequence>
<dbReference type="PIRSF" id="PIRSF006078">
    <property type="entry name" value="GlxK"/>
    <property type="match status" value="1"/>
</dbReference>
<dbReference type="InterPro" id="IPR018197">
    <property type="entry name" value="Glycerate_kinase_RE-like"/>
</dbReference>
<dbReference type="InterPro" id="IPR018193">
    <property type="entry name" value="Glyc_kinase_flavodox-like_fold"/>
</dbReference>
<dbReference type="RefSeq" id="WP_154529535.1">
    <property type="nucleotide sequence ID" value="NZ_JAXDZJ010000113.1"/>
</dbReference>
<dbReference type="Gene3D" id="3.40.50.10350">
    <property type="entry name" value="Glycerate kinase, domain 1"/>
    <property type="match status" value="1"/>
</dbReference>
<evidence type="ECO:0000256" key="1">
    <source>
        <dbReference type="ARBA" id="ARBA00006284"/>
    </source>
</evidence>
<proteinExistence type="inferred from homology"/>
<feature type="region of interest" description="Disordered" evidence="5">
    <location>
        <begin position="376"/>
        <end position="412"/>
    </location>
</feature>
<evidence type="ECO:0000256" key="5">
    <source>
        <dbReference type="SAM" id="MobiDB-lite"/>
    </source>
</evidence>
<dbReference type="InterPro" id="IPR004381">
    <property type="entry name" value="Glycerate_kinase"/>
</dbReference>
<dbReference type="Pfam" id="PF02595">
    <property type="entry name" value="Gly_kinase"/>
    <property type="match status" value="1"/>
</dbReference>
<dbReference type="GO" id="GO:0031388">
    <property type="term" value="P:organic acid phosphorylation"/>
    <property type="evidence" value="ECO:0007669"/>
    <property type="project" value="UniProtKB-UniRule"/>
</dbReference>
<protein>
    <submittedName>
        <fullName evidence="6">Glycerate kinase</fullName>
    </submittedName>
</protein>
<evidence type="ECO:0000313" key="6">
    <source>
        <dbReference type="EMBL" id="MST56457.1"/>
    </source>
</evidence>
<gene>
    <name evidence="6" type="ORF">FYJ74_10510</name>
</gene>
<comment type="caution">
    <text evidence="6">The sequence shown here is derived from an EMBL/GenBank/DDBJ whole genome shotgun (WGS) entry which is preliminary data.</text>
</comment>